<dbReference type="PANTHER" id="PTHR34580:SF1">
    <property type="entry name" value="PROTEIN PAFC"/>
    <property type="match status" value="1"/>
</dbReference>
<gene>
    <name evidence="3" type="ORF">SAMN04487865_10037</name>
</gene>
<dbReference type="OrthoDB" id="8595817at2"/>
<accession>A0A662Z6H3</accession>
<keyword evidence="4" id="KW-1185">Reference proteome</keyword>
<reference evidence="3 4" key="1">
    <citation type="submission" date="2016-10" db="EMBL/GenBank/DDBJ databases">
        <authorList>
            <person name="Varghese N."/>
            <person name="Submissions S."/>
        </authorList>
    </citation>
    <scope>NUCLEOTIDE SEQUENCE [LARGE SCALE GENOMIC DNA]</scope>
    <source>
        <strain evidence="3 4">22B</strain>
    </source>
</reference>
<evidence type="ECO:0000259" key="2">
    <source>
        <dbReference type="Pfam" id="PF25583"/>
    </source>
</evidence>
<dbReference type="AlphaFoldDB" id="A0A662Z6H3"/>
<dbReference type="InterPro" id="IPR051534">
    <property type="entry name" value="CBASS_pafABC_assoc_protein"/>
</dbReference>
<evidence type="ECO:0000313" key="4">
    <source>
        <dbReference type="Proteomes" id="UP000243374"/>
    </source>
</evidence>
<evidence type="ECO:0000313" key="3">
    <source>
        <dbReference type="EMBL" id="SFJ81065.1"/>
    </source>
</evidence>
<dbReference type="InterPro" id="IPR057727">
    <property type="entry name" value="WCX_dom"/>
</dbReference>
<protein>
    <submittedName>
        <fullName evidence="3">WYL domain-containing protein</fullName>
    </submittedName>
</protein>
<sequence>MLPHKMKLNIDAVIQETSAYLSDDPITEDFLSVGDVYTKGSVDHTPYQPILDTIIESIRKHKVCRITYSPTADNVDKVYFLAPHRITAFHDNLYVVGRLVTEDGVAEPVNDHNNTFLLYRFKQAEITHRNTDLAPLVADQSEGAFGWFHSGDVFEAKILFKKEVAGYVTSRTWSNKQSVEYLENGDFVLTMTVRSRKELISWVLSFKDTATVLEPKDIRERVIAAARGILDNYRD</sequence>
<dbReference type="PROSITE" id="PS52050">
    <property type="entry name" value="WYL"/>
    <property type="match status" value="1"/>
</dbReference>
<dbReference type="Pfam" id="PF25583">
    <property type="entry name" value="WCX"/>
    <property type="match status" value="1"/>
</dbReference>
<evidence type="ECO:0000259" key="1">
    <source>
        <dbReference type="Pfam" id="PF13280"/>
    </source>
</evidence>
<feature type="domain" description="WYL" evidence="1">
    <location>
        <begin position="50"/>
        <end position="103"/>
    </location>
</feature>
<proteinExistence type="predicted"/>
<feature type="domain" description="WCX" evidence="2">
    <location>
        <begin position="154"/>
        <end position="230"/>
    </location>
</feature>
<dbReference type="PANTHER" id="PTHR34580">
    <property type="match status" value="1"/>
</dbReference>
<organism evidence="3 4">
    <name type="scientific">Succinivibrio dextrinosolvens</name>
    <dbReference type="NCBI Taxonomy" id="83771"/>
    <lineage>
        <taxon>Bacteria</taxon>
        <taxon>Pseudomonadati</taxon>
        <taxon>Pseudomonadota</taxon>
        <taxon>Gammaproteobacteria</taxon>
        <taxon>Aeromonadales</taxon>
        <taxon>Succinivibrionaceae</taxon>
        <taxon>Succinivibrio</taxon>
    </lineage>
</organism>
<dbReference type="EMBL" id="FOSF01000003">
    <property type="protein sequence ID" value="SFJ81065.1"/>
    <property type="molecule type" value="Genomic_DNA"/>
</dbReference>
<dbReference type="Pfam" id="PF13280">
    <property type="entry name" value="WYL"/>
    <property type="match status" value="1"/>
</dbReference>
<dbReference type="InterPro" id="IPR026881">
    <property type="entry name" value="WYL_dom"/>
</dbReference>
<dbReference type="Proteomes" id="UP000243374">
    <property type="component" value="Unassembled WGS sequence"/>
</dbReference>
<name>A0A662Z6H3_9GAMM</name>